<name>Q7UM90_RHOBA</name>
<dbReference type="EMBL" id="BX294148">
    <property type="protein sequence ID" value="CAD76027.1"/>
    <property type="molecule type" value="Genomic_DNA"/>
</dbReference>
<evidence type="ECO:0000256" key="1">
    <source>
        <dbReference type="SAM" id="Phobius"/>
    </source>
</evidence>
<keyword evidence="1" id="KW-1133">Transmembrane helix</keyword>
<dbReference type="PATRIC" id="fig|243090.15.peg.4309"/>
<dbReference type="PANTHER" id="PTHR30093:SF2">
    <property type="entry name" value="TYPE II SECRETION SYSTEM PROTEIN H"/>
    <property type="match status" value="1"/>
</dbReference>
<dbReference type="Proteomes" id="UP000001025">
    <property type="component" value="Chromosome"/>
</dbReference>
<dbReference type="Pfam" id="PF07596">
    <property type="entry name" value="SBP_bac_10"/>
    <property type="match status" value="2"/>
</dbReference>
<gene>
    <name evidence="3" type="ordered locus">RB8980</name>
</gene>
<keyword evidence="1" id="KW-0812">Transmembrane</keyword>
<reference evidence="3 4" key="1">
    <citation type="journal article" date="2003" name="Proc. Natl. Acad. Sci. U.S.A.">
        <title>Complete genome sequence of the marine planctomycete Pirellula sp. strain 1.</title>
        <authorList>
            <person name="Gloeckner F.O."/>
            <person name="Kube M."/>
            <person name="Bauer M."/>
            <person name="Teeling H."/>
            <person name="Lombardot T."/>
            <person name="Ludwig W."/>
            <person name="Gade D."/>
            <person name="Beck A."/>
            <person name="Borzym K."/>
            <person name="Heitmann K."/>
            <person name="Rabus R."/>
            <person name="Schlesner H."/>
            <person name="Amann R."/>
            <person name="Reinhardt R."/>
        </authorList>
    </citation>
    <scope>NUCLEOTIDE SEQUENCE [LARGE SCALE GENOMIC DNA]</scope>
    <source>
        <strain evidence="4">DSM 10527 / NCIMB 13988 / SH1</strain>
    </source>
</reference>
<evidence type="ECO:0000259" key="2">
    <source>
        <dbReference type="Pfam" id="PF07596"/>
    </source>
</evidence>
<dbReference type="eggNOG" id="COG4219">
    <property type="taxonomic scope" value="Bacteria"/>
</dbReference>
<dbReference type="AlphaFoldDB" id="Q7UM90"/>
<evidence type="ECO:0000313" key="3">
    <source>
        <dbReference type="EMBL" id="CAD76027.1"/>
    </source>
</evidence>
<dbReference type="HOGENOM" id="CLU_475447_0_0_0"/>
<sequence length="618" mass="67764">MIFIRRFAVMWDTPQSASRSFTTRTPCPSNWAIRCRTLKQFGLGRRRSIVVVMAMIVLLTISGGHNAIAQDQLIPLGGAKDLLAPSEAPSDIGGRYVHDDSIGFVSLSPSHWWDNDMFRLYPTEILRVQAKETIGIDPDDIRDVQATFGLSFETGQPLFSAVVQLAGKVDGKVLKEALDLDPRPIKVGEHTAVRVNGSVPMVLSRLESNAKFGDGEEGEIWYIGSPDWLIETAAAQAKVDESERGPLPIRLASLPKRDGISAVVEMKTIRPIVSGFAMNAATQLPHRLQPLGQIPGLTDAVLLHVDLKGEAVSLDLTLVGIDESAAEQIEGIMKDSLIEAQTLAMTSIQQNLEQSDMSPAMREAVQSYAARISAMVLQSVQPLRIERDVTIQTESELSVASTGVLVGLLLPAVQAGRQAARRMQSSNNVKQIMLAIHNHHAAYNQLPLSAIGDDEGNPLLSWRVKLLPFLDEMELYQQFHLDEPWDSEHNLQVAQQIPAVYESIGLQVQPGHTIYQAVVGEDIGMRPMQETKFRDFLDGLSNSILVLEADADEAVFWTQPTDITIDLNNPLNGLGHARTGGFHVGMGDGAVKFITENIDPQLFRKLLTRAGKEPVDIP</sequence>
<dbReference type="InterPro" id="IPR027558">
    <property type="entry name" value="Pre_pil_HX9DG_C"/>
</dbReference>
<keyword evidence="1" id="KW-0472">Membrane</keyword>
<evidence type="ECO:0000313" key="4">
    <source>
        <dbReference type="Proteomes" id="UP000001025"/>
    </source>
</evidence>
<dbReference type="SUPFAM" id="SSF54523">
    <property type="entry name" value="Pili subunits"/>
    <property type="match status" value="1"/>
</dbReference>
<dbReference type="PANTHER" id="PTHR30093">
    <property type="entry name" value="GENERAL SECRETION PATHWAY PROTEIN G"/>
    <property type="match status" value="1"/>
</dbReference>
<dbReference type="InParanoid" id="Q7UM90"/>
<dbReference type="NCBIfam" id="TIGR04294">
    <property type="entry name" value="pre_pil_HX9DG"/>
    <property type="match status" value="1"/>
</dbReference>
<dbReference type="InterPro" id="IPR011453">
    <property type="entry name" value="DUF1559"/>
</dbReference>
<dbReference type="KEGG" id="rba:RB8980"/>
<proteinExistence type="predicted"/>
<feature type="transmembrane region" description="Helical" evidence="1">
    <location>
        <begin position="49"/>
        <end position="68"/>
    </location>
</feature>
<accession>Q7UM90</accession>
<organism evidence="3 4">
    <name type="scientific">Rhodopirellula baltica (strain DSM 10527 / NCIMB 13988 / SH1)</name>
    <dbReference type="NCBI Taxonomy" id="243090"/>
    <lineage>
        <taxon>Bacteria</taxon>
        <taxon>Pseudomonadati</taxon>
        <taxon>Planctomycetota</taxon>
        <taxon>Planctomycetia</taxon>
        <taxon>Pirellulales</taxon>
        <taxon>Pirellulaceae</taxon>
        <taxon>Rhodopirellula</taxon>
    </lineage>
</organism>
<dbReference type="OrthoDB" id="285651at2"/>
<dbReference type="EnsemblBacteria" id="CAD76027">
    <property type="protein sequence ID" value="CAD76027"/>
    <property type="gene ID" value="RB8980"/>
</dbReference>
<keyword evidence="4" id="KW-1185">Reference proteome</keyword>
<protein>
    <recommendedName>
        <fullName evidence="2">DUF1559 domain-containing protein</fullName>
    </recommendedName>
</protein>
<dbReference type="RefSeq" id="WP_011122094.1">
    <property type="nucleotide sequence ID" value="NC_005027.1"/>
</dbReference>
<feature type="domain" description="DUF1559" evidence="2">
    <location>
        <begin position="414"/>
        <end position="561"/>
    </location>
</feature>
<dbReference type="InterPro" id="IPR045584">
    <property type="entry name" value="Pilin-like"/>
</dbReference>
<feature type="domain" description="DUF1559" evidence="2">
    <location>
        <begin position="565"/>
        <end position="601"/>
    </location>
</feature>